<feature type="transmembrane region" description="Helical" evidence="2">
    <location>
        <begin position="150"/>
        <end position="169"/>
    </location>
</feature>
<feature type="region of interest" description="Disordered" evidence="1">
    <location>
        <begin position="35"/>
        <end position="120"/>
    </location>
</feature>
<sequence>MKFTTTTILATIVALALAAPTPYYDSLGKDSTGNSAIVPRATGPISPESVQYRGGSRGTSPPAERDSQMAILELQKPKPIQAPPPPQEPPPPPPPPLLQATIKDPTEHATGPVPGAVNPTPAVAAMPRSRAEEDLLINLHPNKTKTRKTLLIHAAWLVAASGIFLFGYISTQKP</sequence>
<evidence type="ECO:0000256" key="2">
    <source>
        <dbReference type="SAM" id="Phobius"/>
    </source>
</evidence>
<feature type="compositionally biased region" description="Pro residues" evidence="1">
    <location>
        <begin position="80"/>
        <end position="97"/>
    </location>
</feature>
<keyword evidence="3" id="KW-0732">Signal</keyword>
<feature type="signal peptide" evidence="3">
    <location>
        <begin position="1"/>
        <end position="18"/>
    </location>
</feature>
<evidence type="ECO:0000256" key="1">
    <source>
        <dbReference type="SAM" id="MobiDB-lite"/>
    </source>
</evidence>
<dbReference type="AlphaFoldDB" id="E3RUM6"/>
<dbReference type="EMBL" id="GL535155">
    <property type="protein sequence ID" value="EFQ90573.1"/>
    <property type="molecule type" value="Genomic_DNA"/>
</dbReference>
<name>E3RUM6_PYRTT</name>
<reference evidence="4 5" key="1">
    <citation type="journal article" date="2010" name="Genome Biol.">
        <title>A first genome assembly of the barley fungal pathogen Pyrenophora teres f. teres.</title>
        <authorList>
            <person name="Ellwood S.R."/>
            <person name="Liu Z."/>
            <person name="Syme R.A."/>
            <person name="Lai Z."/>
            <person name="Hane J.K."/>
            <person name="Keiper F."/>
            <person name="Moffat C.S."/>
            <person name="Oliver R.P."/>
            <person name="Friesen T.L."/>
        </authorList>
    </citation>
    <scope>NUCLEOTIDE SEQUENCE [LARGE SCALE GENOMIC DNA]</scope>
    <source>
        <strain evidence="4 5">0-1</strain>
    </source>
</reference>
<keyword evidence="5" id="KW-1185">Reference proteome</keyword>
<evidence type="ECO:0000313" key="4">
    <source>
        <dbReference type="EMBL" id="EFQ90573.1"/>
    </source>
</evidence>
<protein>
    <submittedName>
        <fullName evidence="4">Uncharacterized protein</fullName>
    </submittedName>
</protein>
<keyword evidence="2" id="KW-0472">Membrane</keyword>
<evidence type="ECO:0000313" key="5">
    <source>
        <dbReference type="Proteomes" id="UP000001067"/>
    </source>
</evidence>
<dbReference type="Proteomes" id="UP000001067">
    <property type="component" value="Unassembled WGS sequence"/>
</dbReference>
<organism evidence="5">
    <name type="scientific">Pyrenophora teres f. teres (strain 0-1)</name>
    <name type="common">Barley net blotch fungus</name>
    <name type="synonym">Drechslera teres f. teres</name>
    <dbReference type="NCBI Taxonomy" id="861557"/>
    <lineage>
        <taxon>Eukaryota</taxon>
        <taxon>Fungi</taxon>
        <taxon>Dikarya</taxon>
        <taxon>Ascomycota</taxon>
        <taxon>Pezizomycotina</taxon>
        <taxon>Dothideomycetes</taxon>
        <taxon>Pleosporomycetidae</taxon>
        <taxon>Pleosporales</taxon>
        <taxon>Pleosporineae</taxon>
        <taxon>Pleosporaceae</taxon>
        <taxon>Pyrenophora</taxon>
    </lineage>
</organism>
<accession>E3RUM6</accession>
<evidence type="ECO:0000256" key="3">
    <source>
        <dbReference type="SAM" id="SignalP"/>
    </source>
</evidence>
<dbReference type="PRINTS" id="PR00049">
    <property type="entry name" value="WILMSTUMOUR"/>
</dbReference>
<proteinExistence type="predicted"/>
<dbReference type="HOGENOM" id="CLU_1540890_0_0_1"/>
<dbReference type="KEGG" id="pte:PTT_12802"/>
<keyword evidence="2" id="KW-0812">Transmembrane</keyword>
<feature type="chain" id="PRO_5003181508" evidence="3">
    <location>
        <begin position="19"/>
        <end position="174"/>
    </location>
</feature>
<keyword evidence="2" id="KW-1133">Transmembrane helix</keyword>
<gene>
    <name evidence="4" type="ORF">PTT_12802</name>
</gene>